<reference evidence="1" key="1">
    <citation type="submission" date="2023-07" db="EMBL/GenBank/DDBJ databases">
        <title>draft genome sequence of fig (Ficus carica).</title>
        <authorList>
            <person name="Takahashi T."/>
            <person name="Nishimura K."/>
        </authorList>
    </citation>
    <scope>NUCLEOTIDE SEQUENCE</scope>
</reference>
<evidence type="ECO:0000313" key="1">
    <source>
        <dbReference type="EMBL" id="GMN36871.1"/>
    </source>
</evidence>
<keyword evidence="2" id="KW-1185">Reference proteome</keyword>
<dbReference type="EMBL" id="BTGU01000006">
    <property type="protein sequence ID" value="GMN36871.1"/>
    <property type="molecule type" value="Genomic_DNA"/>
</dbReference>
<gene>
    <name evidence="1" type="ORF">TIFTF001_006360</name>
</gene>
<dbReference type="PANTHER" id="PTHR31325">
    <property type="entry name" value="OS01G0798800 PROTEIN-RELATED"/>
    <property type="match status" value="1"/>
</dbReference>
<dbReference type="AlphaFoldDB" id="A0AA88A3Y3"/>
<dbReference type="Pfam" id="PF04578">
    <property type="entry name" value="DUF594"/>
    <property type="match status" value="1"/>
</dbReference>
<dbReference type="InterPro" id="IPR007658">
    <property type="entry name" value="DUF594"/>
</dbReference>
<sequence length="256" mass="29874">MLWLSKNKNVLVDLLCQAISSILPSKTERWSNEIAQYNLLRFSLKDKPAKCRFLQRVLGIYELMEKYRYKRFIRVPKDLKELIFQQLRKKSARESDFRAFKALCAHRGQGILENEGCLDDFSRIIEDAEFDQGILLWHIATDLCYYTELDENLSSVRVKGDRSKSVLFDACRLAKELNLLESKPEWNKEKKWKLISNVWVEMLSYAASQCQANQHAQQLRKGGELLTHVWLLLAHLGITEQFQISKGHARAKLIAQ</sequence>
<evidence type="ECO:0000313" key="2">
    <source>
        <dbReference type="Proteomes" id="UP001187192"/>
    </source>
</evidence>
<protein>
    <recommendedName>
        <fullName evidence="3">DUF4220 domain-containing protein</fullName>
    </recommendedName>
</protein>
<dbReference type="Proteomes" id="UP001187192">
    <property type="component" value="Unassembled WGS sequence"/>
</dbReference>
<organism evidence="1 2">
    <name type="scientific">Ficus carica</name>
    <name type="common">Common fig</name>
    <dbReference type="NCBI Taxonomy" id="3494"/>
    <lineage>
        <taxon>Eukaryota</taxon>
        <taxon>Viridiplantae</taxon>
        <taxon>Streptophyta</taxon>
        <taxon>Embryophyta</taxon>
        <taxon>Tracheophyta</taxon>
        <taxon>Spermatophyta</taxon>
        <taxon>Magnoliopsida</taxon>
        <taxon>eudicotyledons</taxon>
        <taxon>Gunneridae</taxon>
        <taxon>Pentapetalae</taxon>
        <taxon>rosids</taxon>
        <taxon>fabids</taxon>
        <taxon>Rosales</taxon>
        <taxon>Moraceae</taxon>
        <taxon>Ficeae</taxon>
        <taxon>Ficus</taxon>
    </lineage>
</organism>
<dbReference type="Gramene" id="FCD_00005422-RA">
    <property type="protein sequence ID" value="FCD_00005422-RA:cds"/>
    <property type="gene ID" value="FCD_00005422"/>
</dbReference>
<proteinExistence type="predicted"/>
<name>A0AA88A3Y3_FICCA</name>
<comment type="caution">
    <text evidence="1">The sequence shown here is derived from an EMBL/GenBank/DDBJ whole genome shotgun (WGS) entry which is preliminary data.</text>
</comment>
<accession>A0AA88A3Y3</accession>
<evidence type="ECO:0008006" key="3">
    <source>
        <dbReference type="Google" id="ProtNLM"/>
    </source>
</evidence>